<dbReference type="PROSITE" id="PS00094">
    <property type="entry name" value="C5_MTASE_1"/>
    <property type="match status" value="1"/>
</dbReference>
<name>A0A0G0KZS9_9BACT</name>
<organism evidence="9 10">
    <name type="scientific">Candidatus Woesebacteria bacterium GW2011_GWB1_38_8</name>
    <dbReference type="NCBI Taxonomy" id="1618570"/>
    <lineage>
        <taxon>Bacteria</taxon>
        <taxon>Candidatus Woeseibacteriota</taxon>
    </lineage>
</organism>
<dbReference type="InterPro" id="IPR050750">
    <property type="entry name" value="C5-MTase"/>
</dbReference>
<evidence type="ECO:0000313" key="10">
    <source>
        <dbReference type="Proteomes" id="UP000034081"/>
    </source>
</evidence>
<dbReference type="GO" id="GO:0032259">
    <property type="term" value="P:methylation"/>
    <property type="evidence" value="ECO:0007669"/>
    <property type="project" value="UniProtKB-KW"/>
</dbReference>
<dbReference type="Gene3D" id="3.40.50.150">
    <property type="entry name" value="Vaccinia Virus protein VP39"/>
    <property type="match status" value="1"/>
</dbReference>
<dbReference type="Proteomes" id="UP000034081">
    <property type="component" value="Unassembled WGS sequence"/>
</dbReference>
<dbReference type="STRING" id="1618570.UT08_C0009G0022"/>
<dbReference type="Gene3D" id="3.90.120.10">
    <property type="entry name" value="DNA Methylase, subunit A, domain 2"/>
    <property type="match status" value="1"/>
</dbReference>
<dbReference type="NCBIfam" id="TIGR00675">
    <property type="entry name" value="dcm"/>
    <property type="match status" value="1"/>
</dbReference>
<dbReference type="AlphaFoldDB" id="A0A0G0KZS9"/>
<dbReference type="PATRIC" id="fig|1618570.3.peg.872"/>
<accession>A0A0G0KZS9</accession>
<feature type="region of interest" description="Disordered" evidence="8">
    <location>
        <begin position="345"/>
        <end position="364"/>
    </location>
</feature>
<evidence type="ECO:0000256" key="5">
    <source>
        <dbReference type="PROSITE-ProRule" id="PRU01016"/>
    </source>
</evidence>
<dbReference type="EC" id="2.1.1.37" evidence="7"/>
<comment type="catalytic activity">
    <reaction evidence="7">
        <text>a 2'-deoxycytidine in DNA + S-adenosyl-L-methionine = a 5-methyl-2'-deoxycytidine in DNA + S-adenosyl-L-homocysteine + H(+)</text>
        <dbReference type="Rhea" id="RHEA:13681"/>
        <dbReference type="Rhea" id="RHEA-COMP:11369"/>
        <dbReference type="Rhea" id="RHEA-COMP:11370"/>
        <dbReference type="ChEBI" id="CHEBI:15378"/>
        <dbReference type="ChEBI" id="CHEBI:57856"/>
        <dbReference type="ChEBI" id="CHEBI:59789"/>
        <dbReference type="ChEBI" id="CHEBI:85452"/>
        <dbReference type="ChEBI" id="CHEBI:85454"/>
        <dbReference type="EC" id="2.1.1.37"/>
    </reaction>
</comment>
<feature type="region of interest" description="Disordered" evidence="8">
    <location>
        <begin position="1"/>
        <end position="20"/>
    </location>
</feature>
<feature type="compositionally biased region" description="Polar residues" evidence="8">
    <location>
        <begin position="8"/>
        <end position="20"/>
    </location>
</feature>
<keyword evidence="3 5" id="KW-0949">S-adenosyl-L-methionine</keyword>
<evidence type="ECO:0000256" key="3">
    <source>
        <dbReference type="ARBA" id="ARBA00022691"/>
    </source>
</evidence>
<evidence type="ECO:0000256" key="4">
    <source>
        <dbReference type="ARBA" id="ARBA00022747"/>
    </source>
</evidence>
<feature type="active site" evidence="5">
    <location>
        <position position="105"/>
    </location>
</feature>
<dbReference type="Pfam" id="PF00145">
    <property type="entry name" value="DNA_methylase"/>
    <property type="match status" value="1"/>
</dbReference>
<gene>
    <name evidence="9" type="ORF">UT08_C0009G0022</name>
</gene>
<keyword evidence="2 5" id="KW-0808">Transferase</keyword>
<protein>
    <recommendedName>
        <fullName evidence="7">Cytosine-specific methyltransferase</fullName>
        <ecNumber evidence="7">2.1.1.37</ecNumber>
    </recommendedName>
</protein>
<proteinExistence type="inferred from homology"/>
<evidence type="ECO:0000256" key="7">
    <source>
        <dbReference type="RuleBase" id="RU000417"/>
    </source>
</evidence>
<keyword evidence="4" id="KW-0680">Restriction system</keyword>
<dbReference type="GO" id="GO:0003886">
    <property type="term" value="F:DNA (cytosine-5-)-methyltransferase activity"/>
    <property type="evidence" value="ECO:0007669"/>
    <property type="project" value="UniProtKB-EC"/>
</dbReference>
<dbReference type="PANTHER" id="PTHR46098">
    <property type="entry name" value="TRNA (CYTOSINE(38)-C(5))-METHYLTRANSFERASE"/>
    <property type="match status" value="1"/>
</dbReference>
<sequence length="378" mass="42341">MVTDMNKRYTNGNGHSNTIITPSLFPPEQAQELADFTFIDLFAGIGGTRIGFERAGGMSVFSSEWDKDSQKTYQANFGEIPHGDITKISADEIPDFDVLVAGFPCQPFSSIGKRQGFMHATQGTLFYDILRILKDKKRNGQPKAFLLENVPGITTHDGGNTFKVIIKSLEEIGYKVFTKILDAADFGVPQQRKRIYIVGFRKDIFGDDIEFDFPKGTNKKAYICDYLEENVDGYTISKHLQEVYLFKKDDGRPMLIDKSSKIQVKTLVSTYHKIQRLTGTFVKDGATGVRLLTVNECKAIMGFDKDFIIPVSRTQMYRQMGNSVAIPAVQAVAAKIAEKLKQLNERKEVKSGRPTTEPERVGGDITERIVDRVLPAKP</sequence>
<evidence type="ECO:0000256" key="8">
    <source>
        <dbReference type="SAM" id="MobiDB-lite"/>
    </source>
</evidence>
<dbReference type="GO" id="GO:0009307">
    <property type="term" value="P:DNA restriction-modification system"/>
    <property type="evidence" value="ECO:0007669"/>
    <property type="project" value="UniProtKB-KW"/>
</dbReference>
<reference evidence="9 10" key="1">
    <citation type="journal article" date="2015" name="Nature">
        <title>rRNA introns, odd ribosomes, and small enigmatic genomes across a large radiation of phyla.</title>
        <authorList>
            <person name="Brown C.T."/>
            <person name="Hug L.A."/>
            <person name="Thomas B.C."/>
            <person name="Sharon I."/>
            <person name="Castelle C.J."/>
            <person name="Singh A."/>
            <person name="Wilkins M.J."/>
            <person name="Williams K.H."/>
            <person name="Banfield J.F."/>
        </authorList>
    </citation>
    <scope>NUCLEOTIDE SEQUENCE [LARGE SCALE GENOMIC DNA]</scope>
</reference>
<comment type="similarity">
    <text evidence="5 6">Belongs to the class I-like SAM-binding methyltransferase superfamily. C5-methyltransferase family.</text>
</comment>
<evidence type="ECO:0000313" key="9">
    <source>
        <dbReference type="EMBL" id="KKQ85188.1"/>
    </source>
</evidence>
<dbReference type="PROSITE" id="PS51679">
    <property type="entry name" value="SAM_MT_C5"/>
    <property type="match status" value="1"/>
</dbReference>
<dbReference type="PANTHER" id="PTHR46098:SF1">
    <property type="entry name" value="TRNA (CYTOSINE(38)-C(5))-METHYLTRANSFERASE"/>
    <property type="match status" value="1"/>
</dbReference>
<evidence type="ECO:0000256" key="2">
    <source>
        <dbReference type="ARBA" id="ARBA00022679"/>
    </source>
</evidence>
<evidence type="ECO:0000256" key="1">
    <source>
        <dbReference type="ARBA" id="ARBA00022603"/>
    </source>
</evidence>
<dbReference type="SUPFAM" id="SSF53335">
    <property type="entry name" value="S-adenosyl-L-methionine-dependent methyltransferases"/>
    <property type="match status" value="1"/>
</dbReference>
<dbReference type="CDD" id="cd00315">
    <property type="entry name" value="Cyt_C5_DNA_methylase"/>
    <property type="match status" value="1"/>
</dbReference>
<dbReference type="InterPro" id="IPR018117">
    <property type="entry name" value="C5_DNA_meth_AS"/>
</dbReference>
<dbReference type="InterPro" id="IPR029063">
    <property type="entry name" value="SAM-dependent_MTases_sf"/>
</dbReference>
<dbReference type="PRINTS" id="PR00105">
    <property type="entry name" value="C5METTRFRASE"/>
</dbReference>
<evidence type="ECO:0000256" key="6">
    <source>
        <dbReference type="RuleBase" id="RU000416"/>
    </source>
</evidence>
<dbReference type="InterPro" id="IPR001525">
    <property type="entry name" value="C5_MeTfrase"/>
</dbReference>
<keyword evidence="1 5" id="KW-0489">Methyltransferase</keyword>
<dbReference type="EMBL" id="LBVL01000009">
    <property type="protein sequence ID" value="KKQ85188.1"/>
    <property type="molecule type" value="Genomic_DNA"/>
</dbReference>
<comment type="caution">
    <text evidence="9">The sequence shown here is derived from an EMBL/GenBank/DDBJ whole genome shotgun (WGS) entry which is preliminary data.</text>
</comment>